<gene>
    <name evidence="2" type="ordered locus">Nmlp_3549</name>
</gene>
<evidence type="ECO:0000256" key="1">
    <source>
        <dbReference type="SAM" id="MobiDB-lite"/>
    </source>
</evidence>
<feature type="region of interest" description="Disordered" evidence="1">
    <location>
        <begin position="22"/>
        <end position="45"/>
    </location>
</feature>
<dbReference type="STRING" id="268739.Nmlp_3549"/>
<keyword evidence="3" id="KW-1185">Reference proteome</keyword>
<proteinExistence type="predicted"/>
<dbReference type="GeneID" id="14651939"/>
<name>M1XTD9_NATM8</name>
<sequence>MELTRRDAAAALVALGAGGAVAFGTDRSRPDGPDRDPGPEPPGDRIRATFVAAAEVVYPGDVSGTEGFVEGFLAGRLDDSEHAAGIRDAVEELDDWAGSWYGGRFASLSAAERDRLLREVGADTAEEVPDGTTAERIRYYVVNELLLALYASPTGGELVGIENPQGHPGGTESYQRGPR</sequence>
<dbReference type="HOGENOM" id="CLU_1551784_0_0_2"/>
<dbReference type="KEGG" id="nmo:Nmlp_3549"/>
<protein>
    <submittedName>
        <fullName evidence="2">LacC domain protein</fullName>
    </submittedName>
</protein>
<organism evidence="2 3">
    <name type="scientific">Natronomonas moolapensis (strain DSM 18674 / CECT 7526 / JCM 14361 / 8.8.11)</name>
    <dbReference type="NCBI Taxonomy" id="268739"/>
    <lineage>
        <taxon>Archaea</taxon>
        <taxon>Methanobacteriati</taxon>
        <taxon>Methanobacteriota</taxon>
        <taxon>Stenosarchaea group</taxon>
        <taxon>Halobacteria</taxon>
        <taxon>Halobacteriales</taxon>
        <taxon>Natronomonadaceae</taxon>
        <taxon>Natronomonas</taxon>
    </lineage>
</organism>
<accession>M1XTD9</accession>
<dbReference type="OrthoDB" id="198474at2157"/>
<reference evidence="2 3" key="1">
    <citation type="journal article" date="2013" name="Genome Announc.">
        <title>Genome of the haloarchaeon Natronomonas moolapensis, a neutrophilic member of a previously haloalkaliphilic genus.</title>
        <authorList>
            <person name="Dyall-Smith M.L."/>
            <person name="Pfeiffer F."/>
            <person name="Oberwinkler T."/>
            <person name="Klee K."/>
            <person name="Rampp M."/>
            <person name="Palm P."/>
            <person name="Gross K."/>
            <person name="Schuster S.C."/>
            <person name="Oesterhelt D."/>
        </authorList>
    </citation>
    <scope>NUCLEOTIDE SEQUENCE [LARGE SCALE GENOMIC DNA]</scope>
    <source>
        <strain evidence="3">DSM 18674 / JCM 14361 / 8.8.11</strain>
    </source>
</reference>
<dbReference type="Proteomes" id="UP000011867">
    <property type="component" value="Chromosome"/>
</dbReference>
<evidence type="ECO:0000313" key="3">
    <source>
        <dbReference type="Proteomes" id="UP000011867"/>
    </source>
</evidence>
<dbReference type="RefSeq" id="WP_015410410.1">
    <property type="nucleotide sequence ID" value="NC_020388.1"/>
</dbReference>
<dbReference type="eggNOG" id="arCOG04549">
    <property type="taxonomic scope" value="Archaea"/>
</dbReference>
<dbReference type="Pfam" id="PF13618">
    <property type="entry name" value="Gluconate_2-dh3"/>
    <property type="match status" value="1"/>
</dbReference>
<dbReference type="InterPro" id="IPR027056">
    <property type="entry name" value="Gluconate_2DH_su3"/>
</dbReference>
<feature type="region of interest" description="Disordered" evidence="1">
    <location>
        <begin position="159"/>
        <end position="179"/>
    </location>
</feature>
<dbReference type="EMBL" id="HF582854">
    <property type="protein sequence ID" value="CCQ37673.1"/>
    <property type="molecule type" value="Genomic_DNA"/>
</dbReference>
<dbReference type="AlphaFoldDB" id="M1XTD9"/>
<evidence type="ECO:0000313" key="2">
    <source>
        <dbReference type="EMBL" id="CCQ37673.1"/>
    </source>
</evidence>
<feature type="compositionally biased region" description="Basic and acidic residues" evidence="1">
    <location>
        <begin position="26"/>
        <end position="45"/>
    </location>
</feature>